<evidence type="ECO:0000256" key="2">
    <source>
        <dbReference type="ARBA" id="ARBA00023295"/>
    </source>
</evidence>
<organism evidence="6">
    <name type="scientific">Medioppia subpectinata</name>
    <dbReference type="NCBI Taxonomy" id="1979941"/>
    <lineage>
        <taxon>Eukaryota</taxon>
        <taxon>Metazoa</taxon>
        <taxon>Ecdysozoa</taxon>
        <taxon>Arthropoda</taxon>
        <taxon>Chelicerata</taxon>
        <taxon>Arachnida</taxon>
        <taxon>Acari</taxon>
        <taxon>Acariformes</taxon>
        <taxon>Sarcoptiformes</taxon>
        <taxon>Oribatida</taxon>
        <taxon>Brachypylina</taxon>
        <taxon>Oppioidea</taxon>
        <taxon>Oppiidae</taxon>
        <taxon>Medioppia</taxon>
    </lineage>
</organism>
<feature type="domain" description="GH18" evidence="5">
    <location>
        <begin position="1"/>
        <end position="166"/>
    </location>
</feature>
<dbReference type="GO" id="GO:0008061">
    <property type="term" value="F:chitin binding"/>
    <property type="evidence" value="ECO:0007669"/>
    <property type="project" value="TreeGrafter"/>
</dbReference>
<dbReference type="EMBL" id="OC880053">
    <property type="protein sequence ID" value="CAD7641568.1"/>
    <property type="molecule type" value="Genomic_DNA"/>
</dbReference>
<dbReference type="SUPFAM" id="SSF54556">
    <property type="entry name" value="Chitinase insertion domain"/>
    <property type="match status" value="1"/>
</dbReference>
<dbReference type="PROSITE" id="PS01095">
    <property type="entry name" value="GH18_1"/>
    <property type="match status" value="1"/>
</dbReference>
<dbReference type="InterPro" id="IPR017853">
    <property type="entry name" value="GH"/>
</dbReference>
<feature type="non-terminal residue" evidence="6">
    <location>
        <position position="334"/>
    </location>
</feature>
<feature type="domain" description="GH18" evidence="5">
    <location>
        <begin position="193"/>
        <end position="334"/>
    </location>
</feature>
<sequence length="334" mass="37286">MTYDLAGVWDQKTGHHSDFKRSTEWSKSYVDKGFPKEKVLVGVAFYGRGYTLKDAAQHATGAPIAGVGNTPAGADGTALYSEMCDLVKNKGWKKERANGKDPFAYNGKIWFGYDDPYQAYDKAAWVKANGYGGIIMWEVGQDDVKGTCCSVKFPMLRAINNGLFGTVQKTFIMKILLYATLVCAQLSVTICIPRVICYYPDYRLKTLAPIDFDPLLCTHIHFSFHKYDDAHNVIVDSTGSARPALYNRLKTLKKRNSKLKLMVAVAGYGMPDQPFSHMVNDPKLRAPFIKNTVAYLKKYGFDGLDLDWEYPVCWGGDCTKGPATDKPNFGKLLL</sequence>
<evidence type="ECO:0000256" key="1">
    <source>
        <dbReference type="ARBA" id="ARBA00022801"/>
    </source>
</evidence>
<dbReference type="InterPro" id="IPR001223">
    <property type="entry name" value="Glyco_hydro18_cat"/>
</dbReference>
<dbReference type="Gene3D" id="3.10.50.10">
    <property type="match status" value="1"/>
</dbReference>
<dbReference type="PANTHER" id="PTHR11177">
    <property type="entry name" value="CHITINASE"/>
    <property type="match status" value="1"/>
</dbReference>
<evidence type="ECO:0000313" key="6">
    <source>
        <dbReference type="EMBL" id="CAD7641568.1"/>
    </source>
</evidence>
<keyword evidence="1 3" id="KW-0378">Hydrolase</keyword>
<name>A0A7R9QDA6_9ACAR</name>
<proteinExistence type="inferred from homology"/>
<dbReference type="InterPro" id="IPR001579">
    <property type="entry name" value="Glyco_hydro_18_chit_AS"/>
</dbReference>
<evidence type="ECO:0000256" key="4">
    <source>
        <dbReference type="RuleBase" id="RU004453"/>
    </source>
</evidence>
<dbReference type="GO" id="GO:0005576">
    <property type="term" value="C:extracellular region"/>
    <property type="evidence" value="ECO:0007669"/>
    <property type="project" value="TreeGrafter"/>
</dbReference>
<dbReference type="GO" id="GO:0004568">
    <property type="term" value="F:chitinase activity"/>
    <property type="evidence" value="ECO:0007669"/>
    <property type="project" value="TreeGrafter"/>
</dbReference>
<dbReference type="PANTHER" id="PTHR11177:SF317">
    <property type="entry name" value="CHITINASE 12-RELATED"/>
    <property type="match status" value="1"/>
</dbReference>
<gene>
    <name evidence="6" type="ORF">OSB1V03_LOCUS18718</name>
</gene>
<reference evidence="6" key="1">
    <citation type="submission" date="2020-11" db="EMBL/GenBank/DDBJ databases">
        <authorList>
            <person name="Tran Van P."/>
        </authorList>
    </citation>
    <scope>NUCLEOTIDE SEQUENCE</scope>
</reference>
<keyword evidence="7" id="KW-1185">Reference proteome</keyword>
<dbReference type="InterPro" id="IPR050314">
    <property type="entry name" value="Glycosyl_Hydrlase_18"/>
</dbReference>
<keyword evidence="2 3" id="KW-0326">Glycosidase</keyword>
<dbReference type="GO" id="GO:0005975">
    <property type="term" value="P:carbohydrate metabolic process"/>
    <property type="evidence" value="ECO:0007669"/>
    <property type="project" value="InterPro"/>
</dbReference>
<evidence type="ECO:0000259" key="5">
    <source>
        <dbReference type="PROSITE" id="PS51910"/>
    </source>
</evidence>
<dbReference type="Pfam" id="PF00704">
    <property type="entry name" value="Glyco_hydro_18"/>
    <property type="match status" value="2"/>
</dbReference>
<evidence type="ECO:0000256" key="3">
    <source>
        <dbReference type="RuleBase" id="RU000489"/>
    </source>
</evidence>
<dbReference type="PROSITE" id="PS51910">
    <property type="entry name" value="GH18_2"/>
    <property type="match status" value="2"/>
</dbReference>
<comment type="similarity">
    <text evidence="4">Belongs to the glycosyl hydrolase 18 family.</text>
</comment>
<evidence type="ECO:0000313" key="7">
    <source>
        <dbReference type="Proteomes" id="UP000759131"/>
    </source>
</evidence>
<dbReference type="SUPFAM" id="SSF51445">
    <property type="entry name" value="(Trans)glycosidases"/>
    <property type="match status" value="2"/>
</dbReference>
<accession>A0A7R9QDA6</accession>
<protein>
    <recommendedName>
        <fullName evidence="5">GH18 domain-containing protein</fullName>
    </recommendedName>
</protein>
<dbReference type="InterPro" id="IPR029070">
    <property type="entry name" value="Chitinase_insertion_sf"/>
</dbReference>
<dbReference type="Gene3D" id="3.20.20.80">
    <property type="entry name" value="Glycosidases"/>
    <property type="match status" value="2"/>
</dbReference>
<dbReference type="GO" id="GO:0006032">
    <property type="term" value="P:chitin catabolic process"/>
    <property type="evidence" value="ECO:0007669"/>
    <property type="project" value="TreeGrafter"/>
</dbReference>
<dbReference type="AlphaFoldDB" id="A0A7R9QDA6"/>
<dbReference type="EMBL" id="CAJPIZ010025478">
    <property type="protein sequence ID" value="CAG2118768.1"/>
    <property type="molecule type" value="Genomic_DNA"/>
</dbReference>
<dbReference type="Proteomes" id="UP000759131">
    <property type="component" value="Unassembled WGS sequence"/>
</dbReference>
<dbReference type="OrthoDB" id="73875at2759"/>